<evidence type="ECO:0000259" key="1">
    <source>
        <dbReference type="Pfam" id="PF13391"/>
    </source>
</evidence>
<reference evidence="2 3" key="1">
    <citation type="submission" date="2019-06" db="EMBL/GenBank/DDBJ databases">
        <title>A novel bacterium of genus Amaricoccus, isolated from marine sediment.</title>
        <authorList>
            <person name="Huang H."/>
            <person name="Mo K."/>
            <person name="Hu Y."/>
        </authorList>
    </citation>
    <scope>NUCLEOTIDE SEQUENCE [LARGE SCALE GENOMIC DNA]</scope>
    <source>
        <strain evidence="2 3">HB172011</strain>
    </source>
</reference>
<dbReference type="RefSeq" id="WP_140456017.1">
    <property type="nucleotide sequence ID" value="NZ_VFRP01000034.1"/>
</dbReference>
<evidence type="ECO:0000313" key="2">
    <source>
        <dbReference type="EMBL" id="TPE47173.1"/>
    </source>
</evidence>
<evidence type="ECO:0000313" key="3">
    <source>
        <dbReference type="Proteomes" id="UP000319255"/>
    </source>
</evidence>
<dbReference type="InterPro" id="IPR003615">
    <property type="entry name" value="HNH_nuc"/>
</dbReference>
<dbReference type="AlphaFoldDB" id="A0A501WB65"/>
<dbReference type="Pfam" id="PF13391">
    <property type="entry name" value="HNH_2"/>
    <property type="match status" value="1"/>
</dbReference>
<dbReference type="Proteomes" id="UP000319255">
    <property type="component" value="Unassembled WGS sequence"/>
</dbReference>
<keyword evidence="3" id="KW-1185">Reference proteome</keyword>
<proteinExistence type="predicted"/>
<feature type="domain" description="HNH nuclease" evidence="1">
    <location>
        <begin position="208"/>
        <end position="256"/>
    </location>
</feature>
<keyword evidence="2" id="KW-0378">Hydrolase</keyword>
<accession>A0A501WB65</accession>
<dbReference type="GO" id="GO:0004519">
    <property type="term" value="F:endonuclease activity"/>
    <property type="evidence" value="ECO:0007669"/>
    <property type="project" value="UniProtKB-KW"/>
</dbReference>
<organism evidence="2 3">
    <name type="scientific">Amaricoccus solimangrovi</name>
    <dbReference type="NCBI Taxonomy" id="2589815"/>
    <lineage>
        <taxon>Bacteria</taxon>
        <taxon>Pseudomonadati</taxon>
        <taxon>Pseudomonadota</taxon>
        <taxon>Alphaproteobacteria</taxon>
        <taxon>Rhodobacterales</taxon>
        <taxon>Paracoccaceae</taxon>
        <taxon>Amaricoccus</taxon>
    </lineage>
</organism>
<sequence>MPDLYVANTDNAWFDFLRERRPWQEVNFWKPSQQIFKAIDEGGLFVFRLKSPRNVIGGYGILSSAINVPIKFAWESLGQGNGVESLETMVRAIGRYRKRDTDAHSLIGCRVLVNPVFFDEHEWFPIPEDWSQNIVTGKVYRPLSREGGRLLEQLQSRTAPSVIFERDRRDFEGFEERQARFGAPTTVIPRLGQGAFRIKVAGTYQFSCAISETRVLPALDAAHIRPYREGGSHSITNGIMLRKDIHSVFDEGFATIDNDGRFVVSSQVKERFNNGSEYRRLHGKAIWLPASASERPSLDSLEWHQNNKFVGA</sequence>
<dbReference type="OrthoDB" id="529575at2"/>
<protein>
    <submittedName>
        <fullName evidence="2">HNH endonuclease</fullName>
    </submittedName>
</protein>
<gene>
    <name evidence="2" type="ORF">FJM51_20625</name>
</gene>
<keyword evidence="2" id="KW-0540">Nuclease</keyword>
<dbReference type="EMBL" id="VFRP01000034">
    <property type="protein sequence ID" value="TPE47173.1"/>
    <property type="molecule type" value="Genomic_DNA"/>
</dbReference>
<comment type="caution">
    <text evidence="2">The sequence shown here is derived from an EMBL/GenBank/DDBJ whole genome shotgun (WGS) entry which is preliminary data.</text>
</comment>
<keyword evidence="2" id="KW-0255">Endonuclease</keyword>
<name>A0A501WB65_9RHOB</name>